<reference evidence="1" key="1">
    <citation type="journal article" date="2017" name="Proc. Natl. Acad. Sci. U.S.A.">
        <title>Comparative genomics uncovers the prolific and distinctive metabolic potential of the cyanobacterial genus Moorea.</title>
        <authorList>
            <person name="Leao T."/>
            <person name="Castelao G."/>
            <person name="Korobeynikov A."/>
            <person name="Monroe E.A."/>
            <person name="Podell S."/>
            <person name="Glukhov E."/>
            <person name="Allen E.E."/>
            <person name="Gerwick W.H."/>
            <person name="Gerwick L."/>
        </authorList>
    </citation>
    <scope>NUCLEOTIDE SEQUENCE</scope>
    <source>
        <strain evidence="1">JHB</strain>
    </source>
</reference>
<proteinExistence type="predicted"/>
<organism evidence="1">
    <name type="scientific">Moorena producens (strain JHB)</name>
    <dbReference type="NCBI Taxonomy" id="1454205"/>
    <lineage>
        <taxon>Bacteria</taxon>
        <taxon>Bacillati</taxon>
        <taxon>Cyanobacteriota</taxon>
        <taxon>Cyanophyceae</taxon>
        <taxon>Coleofasciculales</taxon>
        <taxon>Coleofasciculaceae</taxon>
        <taxon>Moorena</taxon>
    </lineage>
</organism>
<sequence length="55" mass="6145">MCSVQRFSQLSKVWGDRESAQRSLLPLASCLLPLACSLLPTPYSLLPARIKWTIV</sequence>
<reference evidence="1" key="2">
    <citation type="submission" date="2022-10" db="EMBL/GenBank/DDBJ databases">
        <authorList>
            <person name="Ngo T.-E."/>
        </authorList>
    </citation>
    <scope>NUCLEOTIDE SEQUENCE</scope>
    <source>
        <strain evidence="1">JHB</strain>
    </source>
</reference>
<dbReference type="Proteomes" id="UP000176944">
    <property type="component" value="Chromosome"/>
</dbReference>
<dbReference type="AlphaFoldDB" id="A0A9Q9STK6"/>
<gene>
    <name evidence="1" type="ORF">BJP36_35515</name>
</gene>
<evidence type="ECO:0000313" key="1">
    <source>
        <dbReference type="EMBL" id="WAN69401.1"/>
    </source>
</evidence>
<accession>A0A9Q9STK6</accession>
<name>A0A9Q9STK6_MOOP1</name>
<protein>
    <submittedName>
        <fullName evidence="1">Uncharacterized protein</fullName>
    </submittedName>
</protein>
<dbReference type="EMBL" id="CP017708">
    <property type="protein sequence ID" value="WAN69401.1"/>
    <property type="molecule type" value="Genomic_DNA"/>
</dbReference>